<keyword evidence="6 11" id="KW-0067">ATP-binding</keyword>
<dbReference type="GO" id="GO:0050567">
    <property type="term" value="F:glutaminyl-tRNA synthase (glutamine-hydrolyzing) activity"/>
    <property type="evidence" value="ECO:0007669"/>
    <property type="project" value="UniProtKB-UniRule"/>
</dbReference>
<dbReference type="GO" id="GO:0016740">
    <property type="term" value="F:transferase activity"/>
    <property type="evidence" value="ECO:0007669"/>
    <property type="project" value="UniProtKB-KW"/>
</dbReference>
<dbReference type="EMBL" id="LSZP01000003">
    <property type="protein sequence ID" value="KXU37948.1"/>
    <property type="molecule type" value="Genomic_DNA"/>
</dbReference>
<dbReference type="SUPFAM" id="SSF55931">
    <property type="entry name" value="Glutamine synthetase/guanido kinase"/>
    <property type="match status" value="1"/>
</dbReference>
<keyword evidence="5 11" id="KW-0547">Nucleotide-binding</keyword>
<evidence type="ECO:0000313" key="14">
    <source>
        <dbReference type="Proteomes" id="UP000071392"/>
    </source>
</evidence>
<dbReference type="SMART" id="SM00845">
    <property type="entry name" value="GatB_Yqey"/>
    <property type="match status" value="1"/>
</dbReference>
<dbReference type="GO" id="GO:0006412">
    <property type="term" value="P:translation"/>
    <property type="evidence" value="ECO:0007669"/>
    <property type="project" value="UniProtKB-UniRule"/>
</dbReference>
<dbReference type="InterPro" id="IPR014746">
    <property type="entry name" value="Gln_synth/guanido_kin_cat_dom"/>
</dbReference>
<evidence type="ECO:0000259" key="12">
    <source>
        <dbReference type="SMART" id="SM00845"/>
    </source>
</evidence>
<dbReference type="EC" id="6.3.5.-" evidence="11"/>
<dbReference type="InterPro" id="IPR003789">
    <property type="entry name" value="Asn/Gln_tRNA_amidoTrase-B-like"/>
</dbReference>
<gene>
    <name evidence="11" type="primary">gatB</name>
    <name evidence="13" type="ORF">AXK12_00885</name>
</gene>
<evidence type="ECO:0000256" key="7">
    <source>
        <dbReference type="ARBA" id="ARBA00022917"/>
    </source>
</evidence>
<evidence type="ECO:0000313" key="13">
    <source>
        <dbReference type="EMBL" id="KXU37948.1"/>
    </source>
</evidence>
<dbReference type="GO" id="GO:0050566">
    <property type="term" value="F:asparaginyl-tRNA synthase (glutamine-hydrolyzing) activity"/>
    <property type="evidence" value="ECO:0007669"/>
    <property type="project" value="RHEA"/>
</dbReference>
<comment type="similarity">
    <text evidence="1 11">Belongs to the GatB/GatE family. GatB subfamily.</text>
</comment>
<dbReference type="InterPro" id="IPR042114">
    <property type="entry name" value="GatB_C_1"/>
</dbReference>
<comment type="subunit">
    <text evidence="2 11">Heterotrimer of A, B and C subunits.</text>
</comment>
<keyword evidence="13" id="KW-0808">Transferase</keyword>
<comment type="catalytic activity">
    <reaction evidence="10 11">
        <text>L-glutamyl-tRNA(Gln) + L-glutamine + ATP + H2O = L-glutaminyl-tRNA(Gln) + L-glutamate + ADP + phosphate + H(+)</text>
        <dbReference type="Rhea" id="RHEA:17521"/>
        <dbReference type="Rhea" id="RHEA-COMP:9681"/>
        <dbReference type="Rhea" id="RHEA-COMP:9684"/>
        <dbReference type="ChEBI" id="CHEBI:15377"/>
        <dbReference type="ChEBI" id="CHEBI:15378"/>
        <dbReference type="ChEBI" id="CHEBI:29985"/>
        <dbReference type="ChEBI" id="CHEBI:30616"/>
        <dbReference type="ChEBI" id="CHEBI:43474"/>
        <dbReference type="ChEBI" id="CHEBI:58359"/>
        <dbReference type="ChEBI" id="CHEBI:78520"/>
        <dbReference type="ChEBI" id="CHEBI:78521"/>
        <dbReference type="ChEBI" id="CHEBI:456216"/>
    </reaction>
</comment>
<evidence type="ECO:0000256" key="9">
    <source>
        <dbReference type="ARBA" id="ARBA00047380"/>
    </source>
</evidence>
<dbReference type="InterPro" id="IPR023168">
    <property type="entry name" value="GatB_Yqey_C_2"/>
</dbReference>
<dbReference type="Pfam" id="PF02934">
    <property type="entry name" value="GatB_N"/>
    <property type="match status" value="1"/>
</dbReference>
<evidence type="ECO:0000256" key="2">
    <source>
        <dbReference type="ARBA" id="ARBA00011123"/>
    </source>
</evidence>
<dbReference type="InterPro" id="IPR017958">
    <property type="entry name" value="Gln-tRNA_amidoTrfase_suB_CS"/>
</dbReference>
<comment type="catalytic activity">
    <reaction evidence="9 11">
        <text>L-aspartyl-tRNA(Asn) + L-glutamine + ATP + H2O = L-asparaginyl-tRNA(Asn) + L-glutamate + ADP + phosphate + 2 H(+)</text>
        <dbReference type="Rhea" id="RHEA:14513"/>
        <dbReference type="Rhea" id="RHEA-COMP:9674"/>
        <dbReference type="Rhea" id="RHEA-COMP:9677"/>
        <dbReference type="ChEBI" id="CHEBI:15377"/>
        <dbReference type="ChEBI" id="CHEBI:15378"/>
        <dbReference type="ChEBI" id="CHEBI:29985"/>
        <dbReference type="ChEBI" id="CHEBI:30616"/>
        <dbReference type="ChEBI" id="CHEBI:43474"/>
        <dbReference type="ChEBI" id="CHEBI:58359"/>
        <dbReference type="ChEBI" id="CHEBI:78515"/>
        <dbReference type="ChEBI" id="CHEBI:78516"/>
        <dbReference type="ChEBI" id="CHEBI:456216"/>
    </reaction>
</comment>
<dbReference type="Proteomes" id="UP000071392">
    <property type="component" value="Unassembled WGS sequence"/>
</dbReference>
<dbReference type="InterPro" id="IPR006075">
    <property type="entry name" value="Asn/Gln-tRNA_Trfase_suB/E_cat"/>
</dbReference>
<dbReference type="SUPFAM" id="SSF89095">
    <property type="entry name" value="GatB/YqeY motif"/>
    <property type="match status" value="1"/>
</dbReference>
<dbReference type="NCBIfam" id="TIGR00133">
    <property type="entry name" value="gatB"/>
    <property type="match status" value="1"/>
</dbReference>
<dbReference type="GO" id="GO:0070681">
    <property type="term" value="P:glutaminyl-tRNAGln biosynthesis via transamidation"/>
    <property type="evidence" value="ECO:0007669"/>
    <property type="project" value="TreeGrafter"/>
</dbReference>
<dbReference type="AlphaFoldDB" id="A0A139STL1"/>
<comment type="caution">
    <text evidence="13">The sequence shown here is derived from an EMBL/GenBank/DDBJ whole genome shotgun (WGS) entry which is preliminary data.</text>
</comment>
<evidence type="ECO:0000256" key="6">
    <source>
        <dbReference type="ARBA" id="ARBA00022840"/>
    </source>
</evidence>
<evidence type="ECO:0000256" key="5">
    <source>
        <dbReference type="ARBA" id="ARBA00022741"/>
    </source>
</evidence>
<dbReference type="PANTHER" id="PTHR11659">
    <property type="entry name" value="GLUTAMYL-TRNA GLN AMIDOTRANSFERASE SUBUNIT B MITOCHONDRIAL AND PROKARYOTIC PET112-RELATED"/>
    <property type="match status" value="1"/>
</dbReference>
<keyword evidence="4 11" id="KW-0436">Ligase</keyword>
<dbReference type="Pfam" id="PF02637">
    <property type="entry name" value="GatB_Yqey"/>
    <property type="match status" value="1"/>
</dbReference>
<dbReference type="PROSITE" id="PS01234">
    <property type="entry name" value="GATB"/>
    <property type="match status" value="1"/>
</dbReference>
<organism evidence="13 14">
    <name type="scientific">Cephaloticoccus capnophilus</name>
    <dbReference type="NCBI Taxonomy" id="1548208"/>
    <lineage>
        <taxon>Bacteria</taxon>
        <taxon>Pseudomonadati</taxon>
        <taxon>Verrucomicrobiota</taxon>
        <taxon>Opitutia</taxon>
        <taxon>Opitutales</taxon>
        <taxon>Opitutaceae</taxon>
        <taxon>Cephaloticoccus</taxon>
    </lineage>
</organism>
<dbReference type="Gene3D" id="1.10.10.410">
    <property type="match status" value="1"/>
</dbReference>
<dbReference type="HAMAP" id="MF_00121">
    <property type="entry name" value="GatB"/>
    <property type="match status" value="1"/>
</dbReference>
<dbReference type="RefSeq" id="WP_068710777.1">
    <property type="nucleotide sequence ID" value="NZ_LSZP01000003.1"/>
</dbReference>
<dbReference type="Gene3D" id="1.10.150.380">
    <property type="entry name" value="GatB domain, N-terminal subdomain"/>
    <property type="match status" value="1"/>
</dbReference>
<sequence length="491" mass="53663">MANYEAVIGLEVHVQLRTRSKMFTRVPTGYGQPENTLTDPTVLALPGALPVMNRAALDAIIKAGLMLGCEIAPVCKWDRKNYFYPDSPKNYQISQYDQPICLGGAVEIELPGSARNVMGEHKHIPLTRIHLEEDVGKCTHGASDSLVDYNRAGTPLMEIVSEPALHSGEEAYAYLTALRAAMVQGDISECDMEKGQMRCDANISIRPVGSTELGTKVELKNLNSISYVRAGIDHEIKRQIALLESGGVIVQETRDYDGLTGASQSLRTKEMAHDYRYFPDPDLMPVRVDEAWKARLRATCPELPFDRQRRFFADYALPYTLTSVLVWDKPLADYFEEAVKLAGAQRAQPIGNWIVNDLLRELKAGGAGGAGGLSLSEVRVRPEHIAELVELVESGKLLSQAAKEVFAEMFATGESPAVVAEKRGLLAEPADASELEAWCRAAIAENEKAAAEFRAGKESAINGLKGPVMKASRGKANPKEVDATLRRLLAG</sequence>
<dbReference type="NCBIfam" id="NF004014">
    <property type="entry name" value="PRK05477.1-4"/>
    <property type="match status" value="1"/>
</dbReference>
<keyword evidence="14" id="KW-1185">Reference proteome</keyword>
<dbReference type="OrthoDB" id="9804078at2"/>
<dbReference type="FunFam" id="1.10.10.410:FF:000001">
    <property type="entry name" value="Aspartyl/glutamyl-tRNA(Asn/Gln) amidotransferase subunit B"/>
    <property type="match status" value="1"/>
</dbReference>
<feature type="domain" description="Asn/Gln amidotransferase" evidence="12">
    <location>
        <begin position="333"/>
        <end position="489"/>
    </location>
</feature>
<dbReference type="GO" id="GO:0005524">
    <property type="term" value="F:ATP binding"/>
    <property type="evidence" value="ECO:0007669"/>
    <property type="project" value="UniProtKB-KW"/>
</dbReference>
<evidence type="ECO:0000256" key="1">
    <source>
        <dbReference type="ARBA" id="ARBA00005306"/>
    </source>
</evidence>
<evidence type="ECO:0000256" key="8">
    <source>
        <dbReference type="ARBA" id="ARBA00024799"/>
    </source>
</evidence>
<name>A0A139STL1_9BACT</name>
<dbReference type="STRING" id="1548208.AXK12_00885"/>
<dbReference type="PANTHER" id="PTHR11659:SF0">
    <property type="entry name" value="GLUTAMYL-TRNA(GLN) AMIDOTRANSFERASE SUBUNIT B, MITOCHONDRIAL"/>
    <property type="match status" value="1"/>
</dbReference>
<comment type="function">
    <text evidence="8 11">Allows the formation of correctly charged Asn-tRNA(Asn) or Gln-tRNA(Gln) through the transamidation of misacylated Asp-tRNA(Asn) or Glu-tRNA(Gln) in organisms which lack either or both of asparaginyl-tRNA or glutaminyl-tRNA synthetases. The reaction takes place in the presence of glutamine and ATP through an activated phospho-Asp-tRNA(Asn) or phospho-Glu-tRNA(Gln).</text>
</comment>
<evidence type="ECO:0000256" key="10">
    <source>
        <dbReference type="ARBA" id="ARBA00047913"/>
    </source>
</evidence>
<proteinExistence type="inferred from homology"/>
<dbReference type="InterPro" id="IPR017959">
    <property type="entry name" value="Asn/Gln-tRNA_amidoTrfase_suB/E"/>
</dbReference>
<protein>
    <recommendedName>
        <fullName evidence="3 11">Aspartyl/glutamyl-tRNA(Asn/Gln) amidotransferase subunit B</fullName>
        <shortName evidence="11">Asp/Glu-ADT subunit B</shortName>
        <ecNumber evidence="11">6.3.5.-</ecNumber>
    </recommendedName>
</protein>
<accession>A0A139STL1</accession>
<keyword evidence="7 11" id="KW-0648">Protein biosynthesis</keyword>
<dbReference type="NCBIfam" id="NF004012">
    <property type="entry name" value="PRK05477.1-2"/>
    <property type="match status" value="1"/>
</dbReference>
<evidence type="ECO:0000256" key="3">
    <source>
        <dbReference type="ARBA" id="ARBA00016923"/>
    </source>
</evidence>
<dbReference type="InterPro" id="IPR018027">
    <property type="entry name" value="Asn/Gln_amidotransferase"/>
</dbReference>
<evidence type="ECO:0000256" key="11">
    <source>
        <dbReference type="HAMAP-Rule" id="MF_00121"/>
    </source>
</evidence>
<reference evidence="13 14" key="1">
    <citation type="submission" date="2016-02" db="EMBL/GenBank/DDBJ databases">
        <authorList>
            <person name="Wen L."/>
            <person name="He K."/>
            <person name="Yang H."/>
        </authorList>
    </citation>
    <scope>NUCLEOTIDE SEQUENCE [LARGE SCALE GENOMIC DNA]</scope>
    <source>
        <strain evidence="13 14">CV41</strain>
    </source>
</reference>
<dbReference type="InterPro" id="IPR004413">
    <property type="entry name" value="GatB"/>
</dbReference>
<evidence type="ECO:0000256" key="4">
    <source>
        <dbReference type="ARBA" id="ARBA00022598"/>
    </source>
</evidence>